<feature type="transmembrane region" description="Helical" evidence="1">
    <location>
        <begin position="6"/>
        <end position="25"/>
    </location>
</feature>
<keyword evidence="1" id="KW-0812">Transmembrane</keyword>
<feature type="transmembrane region" description="Helical" evidence="1">
    <location>
        <begin position="162"/>
        <end position="191"/>
    </location>
</feature>
<evidence type="ECO:0000256" key="1">
    <source>
        <dbReference type="SAM" id="Phobius"/>
    </source>
</evidence>
<feature type="transmembrane region" description="Helical" evidence="1">
    <location>
        <begin position="87"/>
        <end position="109"/>
    </location>
</feature>
<dbReference type="AlphaFoldDB" id="A0A433NPB1"/>
<dbReference type="STRING" id="211165.GCA_000317285_03268"/>
<comment type="caution">
    <text evidence="2">The sequence shown here is derived from an EMBL/GenBank/DDBJ whole genome shotgun (WGS) entry which is preliminary data.</text>
</comment>
<gene>
    <name evidence="2" type="ORF">PCC6912_13200</name>
</gene>
<keyword evidence="1" id="KW-1133">Transmembrane helix</keyword>
<keyword evidence="3" id="KW-1185">Reference proteome</keyword>
<feature type="transmembrane region" description="Helical" evidence="1">
    <location>
        <begin position="285"/>
        <end position="302"/>
    </location>
</feature>
<protein>
    <recommendedName>
        <fullName evidence="4">DUF2079 domain-containing protein</fullName>
    </recommendedName>
</protein>
<evidence type="ECO:0000313" key="3">
    <source>
        <dbReference type="Proteomes" id="UP000268857"/>
    </source>
</evidence>
<feature type="transmembrane region" description="Helical" evidence="1">
    <location>
        <begin position="198"/>
        <end position="223"/>
    </location>
</feature>
<dbReference type="InterPro" id="IPR018650">
    <property type="entry name" value="STSV1_Orf64"/>
</dbReference>
<evidence type="ECO:0000313" key="2">
    <source>
        <dbReference type="EMBL" id="RUR85204.1"/>
    </source>
</evidence>
<feature type="transmembrane region" description="Helical" evidence="1">
    <location>
        <begin position="343"/>
        <end position="365"/>
    </location>
</feature>
<feature type="transmembrane region" description="Helical" evidence="1">
    <location>
        <begin position="314"/>
        <end position="337"/>
    </location>
</feature>
<feature type="transmembrane region" description="Helical" evidence="1">
    <location>
        <begin position="121"/>
        <end position="138"/>
    </location>
</feature>
<sequence>MKKQLIKLRIIGWMMGVSTLIMLGCSSLRHELFQSSAWDLGIFDQAIYLISQGQSPISSFLGFHILGDHAAIVLYPLALLYKIYPTVYWLLVVQAIALTLAALFINYLARQAGLTARQATTIATAYLLYPLVFNINLYDFHPEVIALPALFGAILAARLKKISWFCFSIFLVLGCKAVLSLTVAAMGFWLLVFEKKRLCGAIALLSGIAWFAIATKAIIPFFGGEAASVARHLSRYSHFGNSFIAIAQNLLLQPNLVLGKIFSLATLEYLALLIAPVLWGISPRYLLPLVGAIPTLTLNILANATQQRNLVHQYSLPILPFLFVAVMQAFASRYAWIQKPRAIILWSLVAFLALGKYGYFWTIYLDSLDTWQATRKAIALVQTKGGVYTTAEIAPHLTHRPLIKFTDANSPPVDLTKFEYILLNVRHPGWLSNEDFATNLVNQLKRTEVFQLNYQHDDVYLFVKNSSGEKSKKLL</sequence>
<evidence type="ECO:0008006" key="4">
    <source>
        <dbReference type="Google" id="ProtNLM"/>
    </source>
</evidence>
<feature type="transmembrane region" description="Helical" evidence="1">
    <location>
        <begin position="60"/>
        <end position="81"/>
    </location>
</feature>
<proteinExistence type="predicted"/>
<dbReference type="Proteomes" id="UP000268857">
    <property type="component" value="Unassembled WGS sequence"/>
</dbReference>
<name>A0A433NPB1_CHLFR</name>
<keyword evidence="1" id="KW-0472">Membrane</keyword>
<feature type="transmembrane region" description="Helical" evidence="1">
    <location>
        <begin position="261"/>
        <end position="279"/>
    </location>
</feature>
<organism evidence="2 3">
    <name type="scientific">Chlorogloeopsis fritschii PCC 6912</name>
    <dbReference type="NCBI Taxonomy" id="211165"/>
    <lineage>
        <taxon>Bacteria</taxon>
        <taxon>Bacillati</taxon>
        <taxon>Cyanobacteriota</taxon>
        <taxon>Cyanophyceae</taxon>
        <taxon>Nostocales</taxon>
        <taxon>Chlorogloeopsidaceae</taxon>
        <taxon>Chlorogloeopsis</taxon>
    </lineage>
</organism>
<accession>A0A433NPB1</accession>
<dbReference type="Pfam" id="PF09852">
    <property type="entry name" value="DUF2079"/>
    <property type="match status" value="1"/>
</dbReference>
<dbReference type="EMBL" id="RSCJ01000003">
    <property type="protein sequence ID" value="RUR85204.1"/>
    <property type="molecule type" value="Genomic_DNA"/>
</dbReference>
<dbReference type="PROSITE" id="PS51257">
    <property type="entry name" value="PROKAR_LIPOPROTEIN"/>
    <property type="match status" value="1"/>
</dbReference>
<reference evidence="2 3" key="1">
    <citation type="journal article" date="2019" name="Genome Biol. Evol.">
        <title>Day and night: Metabolic profiles and evolutionary relationships of six axenic non-marine cyanobacteria.</title>
        <authorList>
            <person name="Will S.E."/>
            <person name="Henke P."/>
            <person name="Boedeker C."/>
            <person name="Huang S."/>
            <person name="Brinkmann H."/>
            <person name="Rohde M."/>
            <person name="Jarek M."/>
            <person name="Friedl T."/>
            <person name="Seufert S."/>
            <person name="Schumacher M."/>
            <person name="Overmann J."/>
            <person name="Neumann-Schaal M."/>
            <person name="Petersen J."/>
        </authorList>
    </citation>
    <scope>NUCLEOTIDE SEQUENCE [LARGE SCALE GENOMIC DNA]</scope>
    <source>
        <strain evidence="2 3">PCC 6912</strain>
    </source>
</reference>